<dbReference type="RefSeq" id="XP_031569934.1">
    <property type="nucleotide sequence ID" value="XM_031714074.1"/>
</dbReference>
<dbReference type="PANTHER" id="PTHR13005:SF4">
    <property type="entry name" value="CYSTEINE-RICH HYDROPHOBIC PROTEIN"/>
    <property type="match status" value="1"/>
</dbReference>
<keyword evidence="2 3" id="KW-0472">Membrane</keyword>
<dbReference type="OrthoDB" id="67682at2759"/>
<keyword evidence="3" id="KW-0812">Transmembrane</keyword>
<feature type="domain" description="Golgin subfamily A member 7/ERF4" evidence="4">
    <location>
        <begin position="47"/>
        <end position="136"/>
    </location>
</feature>
<dbReference type="GeneID" id="116304349"/>
<dbReference type="GO" id="GO:0016020">
    <property type="term" value="C:membrane"/>
    <property type="evidence" value="ECO:0007669"/>
    <property type="project" value="UniProtKB-SubCell"/>
</dbReference>
<dbReference type="InParanoid" id="A0A6P8ISI3"/>
<organism evidence="5 6">
    <name type="scientific">Actinia tenebrosa</name>
    <name type="common">Australian red waratah sea anemone</name>
    <dbReference type="NCBI Taxonomy" id="6105"/>
    <lineage>
        <taxon>Eukaryota</taxon>
        <taxon>Metazoa</taxon>
        <taxon>Cnidaria</taxon>
        <taxon>Anthozoa</taxon>
        <taxon>Hexacorallia</taxon>
        <taxon>Actiniaria</taxon>
        <taxon>Actiniidae</taxon>
        <taxon>Actinia</taxon>
    </lineage>
</organism>
<accession>A0A6P8ISI3</accession>
<proteinExistence type="predicted"/>
<protein>
    <submittedName>
        <fullName evidence="6">Cysteine-rich hydrophobic domain-containing protein 2-like</fullName>
    </submittedName>
</protein>
<evidence type="ECO:0000259" key="4">
    <source>
        <dbReference type="Pfam" id="PF10256"/>
    </source>
</evidence>
<comment type="subcellular location">
    <subcellularLocation>
        <location evidence="1">Membrane</location>
    </subcellularLocation>
</comment>
<dbReference type="KEGG" id="aten:116304349"/>
<gene>
    <name evidence="6" type="primary">LOC116304349</name>
</gene>
<evidence type="ECO:0000256" key="3">
    <source>
        <dbReference type="SAM" id="Phobius"/>
    </source>
</evidence>
<evidence type="ECO:0000256" key="2">
    <source>
        <dbReference type="ARBA" id="ARBA00023136"/>
    </source>
</evidence>
<evidence type="ECO:0000256" key="1">
    <source>
        <dbReference type="ARBA" id="ARBA00004370"/>
    </source>
</evidence>
<dbReference type="FunCoup" id="A0A6P8ISI3">
    <property type="interactions" value="1389"/>
</dbReference>
<keyword evidence="3" id="KW-1133">Transmembrane helix</keyword>
<evidence type="ECO:0000313" key="5">
    <source>
        <dbReference type="Proteomes" id="UP000515163"/>
    </source>
</evidence>
<dbReference type="InterPro" id="IPR019383">
    <property type="entry name" value="Golgin_A_7/ERF4"/>
</dbReference>
<dbReference type="Pfam" id="PF10256">
    <property type="entry name" value="Erf4"/>
    <property type="match status" value="1"/>
</dbReference>
<sequence length="167" mass="19065">MANFDAIIDENIETEDVSRVSEDYVPVQKESVVVRGIGHMTIFGLNSKFDPTFPQGLHAKVAPEEFKATIDRVNRVLSKAMPINIRWMLCGCICCCCTLGMSMWPVVCLNKRTKHSLNKILDAENCHLYHKLGLHWHLNKQKCSSSNMKEYVLLIDFIPMTNILRPD</sequence>
<evidence type="ECO:0000313" key="6">
    <source>
        <dbReference type="RefSeq" id="XP_031569934.1"/>
    </source>
</evidence>
<reference evidence="6" key="1">
    <citation type="submission" date="2025-08" db="UniProtKB">
        <authorList>
            <consortium name="RefSeq"/>
        </authorList>
    </citation>
    <scope>IDENTIFICATION</scope>
    <source>
        <tissue evidence="6">Tentacle</tissue>
    </source>
</reference>
<name>A0A6P8ISI3_ACTTE</name>
<dbReference type="AlphaFoldDB" id="A0A6P8ISI3"/>
<keyword evidence="5" id="KW-1185">Reference proteome</keyword>
<dbReference type="PANTHER" id="PTHR13005">
    <property type="entry name" value="CYSTEINE-RICH HYDROPHOBIC DOMAIN PROTEIN BRAIN X-LINKED PROTEIN"/>
    <property type="match status" value="1"/>
</dbReference>
<dbReference type="Proteomes" id="UP000515163">
    <property type="component" value="Unplaced"/>
</dbReference>
<feature type="transmembrane region" description="Helical" evidence="3">
    <location>
        <begin position="85"/>
        <end position="109"/>
    </location>
</feature>
<dbReference type="InterPro" id="IPR039735">
    <property type="entry name" value="CHIC1/2"/>
</dbReference>